<evidence type="ECO:0000256" key="10">
    <source>
        <dbReference type="ARBA" id="ARBA00070930"/>
    </source>
</evidence>
<evidence type="ECO:0000313" key="13">
    <source>
        <dbReference type="EMBL" id="KAF2397502.1"/>
    </source>
</evidence>
<dbReference type="FunFam" id="4.10.95.10:FF:000001">
    <property type="entry name" value="Cytochrome c oxidase subunit 6A, mitochondrial"/>
    <property type="match status" value="1"/>
</dbReference>
<evidence type="ECO:0000256" key="7">
    <source>
        <dbReference type="ARBA" id="ARBA00022989"/>
    </source>
</evidence>
<dbReference type="Pfam" id="PF02046">
    <property type="entry name" value="COX6A"/>
    <property type="match status" value="1"/>
</dbReference>
<dbReference type="InterPro" id="IPR036418">
    <property type="entry name" value="Cyt_c_oxidase_su6a_sf"/>
</dbReference>
<keyword evidence="6" id="KW-0809">Transit peptide</keyword>
<dbReference type="EMBL" id="ML996703">
    <property type="protein sequence ID" value="KAF2397502.1"/>
    <property type="molecule type" value="Genomic_DNA"/>
</dbReference>
<dbReference type="AlphaFoldDB" id="A0A6G1HND0"/>
<keyword evidence="4" id="KW-0812">Transmembrane</keyword>
<dbReference type="PANTHER" id="PTHR11504">
    <property type="entry name" value="CYTOCHROME C OXIDASE POLYPEPTIDE VIA"/>
    <property type="match status" value="1"/>
</dbReference>
<dbReference type="GO" id="GO:0005743">
    <property type="term" value="C:mitochondrial inner membrane"/>
    <property type="evidence" value="ECO:0007669"/>
    <property type="project" value="UniProtKB-SubCell"/>
</dbReference>
<protein>
    <recommendedName>
        <fullName evidence="10">Cytochrome c oxidase subunit 13, mitochondrial</fullName>
    </recommendedName>
    <alternativeName>
        <fullName evidence="11">Cytochrome c oxidase polypeptide VIa</fullName>
    </alternativeName>
</protein>
<dbReference type="Gene3D" id="4.10.95.10">
    <property type="entry name" value="Cytochrome c oxidase, subunit VIa"/>
    <property type="match status" value="1"/>
</dbReference>
<reference evidence="13" key="1">
    <citation type="journal article" date="2020" name="Stud. Mycol.">
        <title>101 Dothideomycetes genomes: a test case for predicting lifestyles and emergence of pathogens.</title>
        <authorList>
            <person name="Haridas S."/>
            <person name="Albert R."/>
            <person name="Binder M."/>
            <person name="Bloem J."/>
            <person name="Labutti K."/>
            <person name="Salamov A."/>
            <person name="Andreopoulos B."/>
            <person name="Baker S."/>
            <person name="Barry K."/>
            <person name="Bills G."/>
            <person name="Bluhm B."/>
            <person name="Cannon C."/>
            <person name="Castanera R."/>
            <person name="Culley D."/>
            <person name="Daum C."/>
            <person name="Ezra D."/>
            <person name="Gonzalez J."/>
            <person name="Henrissat B."/>
            <person name="Kuo A."/>
            <person name="Liang C."/>
            <person name="Lipzen A."/>
            <person name="Lutzoni F."/>
            <person name="Magnuson J."/>
            <person name="Mondo S."/>
            <person name="Nolan M."/>
            <person name="Ohm R."/>
            <person name="Pangilinan J."/>
            <person name="Park H.-J."/>
            <person name="Ramirez L."/>
            <person name="Alfaro M."/>
            <person name="Sun H."/>
            <person name="Tritt A."/>
            <person name="Yoshinaga Y."/>
            <person name="Zwiers L.-H."/>
            <person name="Turgeon B."/>
            <person name="Goodwin S."/>
            <person name="Spatafora J."/>
            <person name="Crous P."/>
            <person name="Grigoriev I."/>
        </authorList>
    </citation>
    <scope>NUCLEOTIDE SEQUENCE</scope>
    <source>
        <strain evidence="13">CBS 262.69</strain>
    </source>
</reference>
<evidence type="ECO:0000256" key="5">
    <source>
        <dbReference type="ARBA" id="ARBA00022792"/>
    </source>
</evidence>
<organism evidence="13 14">
    <name type="scientific">Trichodelitschia bisporula</name>
    <dbReference type="NCBI Taxonomy" id="703511"/>
    <lineage>
        <taxon>Eukaryota</taxon>
        <taxon>Fungi</taxon>
        <taxon>Dikarya</taxon>
        <taxon>Ascomycota</taxon>
        <taxon>Pezizomycotina</taxon>
        <taxon>Dothideomycetes</taxon>
        <taxon>Dothideomycetes incertae sedis</taxon>
        <taxon>Phaeotrichales</taxon>
        <taxon>Phaeotrichaceae</taxon>
        <taxon>Trichodelitschia</taxon>
    </lineage>
</organism>
<evidence type="ECO:0000256" key="1">
    <source>
        <dbReference type="ARBA" id="ARBA00004434"/>
    </source>
</evidence>
<keyword evidence="14" id="KW-1185">Reference proteome</keyword>
<dbReference type="PANTHER" id="PTHR11504:SF0">
    <property type="entry name" value="CYTOCHROME C OXIDASE SUBUNIT"/>
    <property type="match status" value="1"/>
</dbReference>
<evidence type="ECO:0000256" key="3">
    <source>
        <dbReference type="ARBA" id="ARBA00005553"/>
    </source>
</evidence>
<sequence length="135" mass="15413">MLSRTLLGTARRVPVKSQLIRSGNRTYSSAETNLHGAQDNAFNRERAAVKQHAADSSGLWRKLSIYAVVPALLLAGANAYKLWHEHWEHESHRPPPSERPQYEYLNLRAKAFPWGNGDKTLFWNDEINYKAANDE</sequence>
<evidence type="ECO:0000256" key="6">
    <source>
        <dbReference type="ARBA" id="ARBA00022946"/>
    </source>
</evidence>
<dbReference type="SUPFAM" id="SSF81411">
    <property type="entry name" value="Mitochondrial cytochrome c oxidase subunit VIa"/>
    <property type="match status" value="1"/>
</dbReference>
<evidence type="ECO:0000313" key="14">
    <source>
        <dbReference type="Proteomes" id="UP000799640"/>
    </source>
</evidence>
<accession>A0A6G1HND0</accession>
<dbReference type="InterPro" id="IPR001349">
    <property type="entry name" value="Cyt_c_oxidase_su6a"/>
</dbReference>
<evidence type="ECO:0000256" key="8">
    <source>
        <dbReference type="ARBA" id="ARBA00023128"/>
    </source>
</evidence>
<dbReference type="OrthoDB" id="5947505at2759"/>
<evidence type="ECO:0000256" key="4">
    <source>
        <dbReference type="ARBA" id="ARBA00022692"/>
    </source>
</evidence>
<evidence type="ECO:0000256" key="11">
    <source>
        <dbReference type="ARBA" id="ARBA00082360"/>
    </source>
</evidence>
<keyword evidence="7" id="KW-1133">Transmembrane helix</keyword>
<evidence type="ECO:0000256" key="12">
    <source>
        <dbReference type="RuleBase" id="RU004396"/>
    </source>
</evidence>
<comment type="subcellular location">
    <subcellularLocation>
        <location evidence="1">Mitochondrion inner membrane</location>
        <topology evidence="1">Single-pass membrane protein</topology>
    </subcellularLocation>
</comment>
<evidence type="ECO:0000256" key="9">
    <source>
        <dbReference type="ARBA" id="ARBA00023136"/>
    </source>
</evidence>
<dbReference type="GO" id="GO:0006123">
    <property type="term" value="P:mitochondrial electron transport, cytochrome c to oxygen"/>
    <property type="evidence" value="ECO:0007669"/>
    <property type="project" value="TreeGrafter"/>
</dbReference>
<gene>
    <name evidence="13" type="ORF">EJ06DRAFT_533104</name>
</gene>
<dbReference type="GO" id="GO:0030234">
    <property type="term" value="F:enzyme regulator activity"/>
    <property type="evidence" value="ECO:0007669"/>
    <property type="project" value="TreeGrafter"/>
</dbReference>
<proteinExistence type="inferred from homology"/>
<name>A0A6G1HND0_9PEZI</name>
<keyword evidence="5" id="KW-0999">Mitochondrion inner membrane</keyword>
<comment type="similarity">
    <text evidence="3 12">Belongs to the cytochrome c oxidase subunit 6A family.</text>
</comment>
<dbReference type="Proteomes" id="UP000799640">
    <property type="component" value="Unassembled WGS sequence"/>
</dbReference>
<keyword evidence="9" id="KW-0472">Membrane</keyword>
<comment type="pathway">
    <text evidence="2">Energy metabolism; oxidative phosphorylation.</text>
</comment>
<keyword evidence="8" id="KW-0496">Mitochondrion</keyword>
<evidence type="ECO:0000256" key="2">
    <source>
        <dbReference type="ARBA" id="ARBA00004673"/>
    </source>
</evidence>